<keyword evidence="3 6" id="KW-0378">Hydrolase</keyword>
<proteinExistence type="inferred from homology"/>
<evidence type="ECO:0000256" key="5">
    <source>
        <dbReference type="ARBA" id="ARBA00023049"/>
    </source>
</evidence>
<name>A0A1S1QE43_9ACTN</name>
<evidence type="ECO:0000256" key="4">
    <source>
        <dbReference type="ARBA" id="ARBA00022833"/>
    </source>
</evidence>
<keyword evidence="10" id="KW-1185">Reference proteome</keyword>
<accession>A0A1S1QE43</accession>
<dbReference type="CDD" id="cd09610">
    <property type="entry name" value="M3B_PepF"/>
    <property type="match status" value="1"/>
</dbReference>
<comment type="similarity">
    <text evidence="6">Belongs to the peptidase M3 family.</text>
</comment>
<keyword evidence="4 6" id="KW-0862">Zinc</keyword>
<dbReference type="InterPro" id="IPR042088">
    <property type="entry name" value="OligoPept_F_C"/>
</dbReference>
<evidence type="ECO:0000256" key="3">
    <source>
        <dbReference type="ARBA" id="ARBA00022801"/>
    </source>
</evidence>
<dbReference type="AlphaFoldDB" id="A0A1S1QE43"/>
<dbReference type="EMBL" id="MBLM01000135">
    <property type="protein sequence ID" value="OHV33073.1"/>
    <property type="molecule type" value="Genomic_DNA"/>
</dbReference>
<gene>
    <name evidence="9" type="ORF">CC117_23870</name>
</gene>
<dbReference type="Pfam" id="PF01432">
    <property type="entry name" value="Peptidase_M3"/>
    <property type="match status" value="1"/>
</dbReference>
<evidence type="ECO:0000313" key="10">
    <source>
        <dbReference type="Proteomes" id="UP000179627"/>
    </source>
</evidence>
<keyword evidence="5 6" id="KW-0482">Metalloprotease</keyword>
<dbReference type="GO" id="GO:0004222">
    <property type="term" value="F:metalloendopeptidase activity"/>
    <property type="evidence" value="ECO:0007669"/>
    <property type="project" value="InterPro"/>
</dbReference>
<dbReference type="InterPro" id="IPR013647">
    <property type="entry name" value="OligopepF_N_dom"/>
</dbReference>
<evidence type="ECO:0000313" key="9">
    <source>
        <dbReference type="EMBL" id="OHV33073.1"/>
    </source>
</evidence>
<evidence type="ECO:0000256" key="6">
    <source>
        <dbReference type="RuleBase" id="RU003435"/>
    </source>
</evidence>
<dbReference type="Gene3D" id="1.10.1370.20">
    <property type="entry name" value="Oligoendopeptidase f, C-terminal domain"/>
    <property type="match status" value="1"/>
</dbReference>
<dbReference type="OrthoDB" id="9766487at2"/>
<dbReference type="Gene3D" id="1.20.140.70">
    <property type="entry name" value="Oligopeptidase f, N-terminal domain"/>
    <property type="match status" value="1"/>
</dbReference>
<evidence type="ECO:0000259" key="8">
    <source>
        <dbReference type="Pfam" id="PF08439"/>
    </source>
</evidence>
<dbReference type="InterPro" id="IPR001567">
    <property type="entry name" value="Pept_M3A_M3B_dom"/>
</dbReference>
<keyword evidence="1 6" id="KW-0645">Protease</keyword>
<dbReference type="Proteomes" id="UP000179627">
    <property type="component" value="Unassembled WGS sequence"/>
</dbReference>
<comment type="cofactor">
    <cofactor evidence="6">
        <name>Zn(2+)</name>
        <dbReference type="ChEBI" id="CHEBI:29105"/>
    </cofactor>
    <text evidence="6">Binds 1 zinc ion.</text>
</comment>
<protein>
    <submittedName>
        <fullName evidence="9">Oligoendopeptidase</fullName>
    </submittedName>
</protein>
<dbReference type="GO" id="GO:0006508">
    <property type="term" value="P:proteolysis"/>
    <property type="evidence" value="ECO:0007669"/>
    <property type="project" value="UniProtKB-KW"/>
</dbReference>
<dbReference type="RefSeq" id="WP_071087435.1">
    <property type="nucleotide sequence ID" value="NZ_MBLM01000135.1"/>
</dbReference>
<reference evidence="10" key="1">
    <citation type="submission" date="2016-07" db="EMBL/GenBank/DDBJ databases">
        <title>Sequence Frankia sp. strain CcI1.17.</title>
        <authorList>
            <person name="Ghodhbane-Gtari F."/>
            <person name="Swanson E."/>
            <person name="Gueddou A."/>
            <person name="Morris K."/>
            <person name="Hezbri K."/>
            <person name="Ktari A."/>
            <person name="Nouioui I."/>
            <person name="Abebe-Akele F."/>
            <person name="Simpson S."/>
            <person name="Thomas K."/>
            <person name="Gtari M."/>
            <person name="Tisa L.S."/>
            <person name="Hurst S."/>
        </authorList>
    </citation>
    <scope>NUCLEOTIDE SEQUENCE [LARGE SCALE GENOMIC DNA]</scope>
    <source>
        <strain evidence="10">Cc1.17</strain>
    </source>
</reference>
<evidence type="ECO:0000256" key="1">
    <source>
        <dbReference type="ARBA" id="ARBA00022670"/>
    </source>
</evidence>
<dbReference type="PANTHER" id="PTHR11804:SF5">
    <property type="entry name" value="OLIGOENDOPEPTIDASE F"/>
    <property type="match status" value="1"/>
</dbReference>
<keyword evidence="2 6" id="KW-0479">Metal-binding</keyword>
<evidence type="ECO:0000259" key="7">
    <source>
        <dbReference type="Pfam" id="PF01432"/>
    </source>
</evidence>
<organism evidence="9 10">
    <name type="scientific">Parafrankia colletiae</name>
    <dbReference type="NCBI Taxonomy" id="573497"/>
    <lineage>
        <taxon>Bacteria</taxon>
        <taxon>Bacillati</taxon>
        <taxon>Actinomycetota</taxon>
        <taxon>Actinomycetes</taxon>
        <taxon>Frankiales</taxon>
        <taxon>Frankiaceae</taxon>
        <taxon>Parafrankia</taxon>
    </lineage>
</organism>
<dbReference type="PANTHER" id="PTHR11804">
    <property type="entry name" value="PROTEASE M3 THIMET OLIGOPEPTIDASE-RELATED"/>
    <property type="match status" value="1"/>
</dbReference>
<sequence>MATETQSDPALDVVAWDLGPLLDGRGEEGVEDLLTEARRRAEEFARSHAGQVAALDGPGLVAAMAELTAVYELVGRAGSYASLRFSTDTADPARGALLQKVRERSTAIRTTLLFFGLEWAALDDEVAERLLAADGLDQARHHLRLERRYRPHLLSEPEEKLLTEKSVTGAAAWSRLFSEQVSAIGVRRPAGAVATADGDGADGQAGGEALDVALSRLASGDREVRRTTAEAVTAALAPGLRTRAYIFNTLIHDKAVTDRLRGYPTWLTSRNLANEVSDESVRALVDAVRARYDIPQRWYRLKARILGLPKLADYDRMAAVTSADEQYGWEESRDLVLSSFGAFSPEMERHARRFFDERWIDAPVRPGKRGGAFASSAVPSVHPYVMLDFTSQRRDVLTLAHELGHGVHFALAAKQGILQQHTPLTVAETASVFGETIVFNQLLARTSEPDSRLALLAEAVEGAIATVFRQTAMNQFEDTVHTARRTDGELSVERLNEAWASTQRDLLGDSVELTDGYRTWWSYVPHFIGTPGYVYAYAYGQLLALSVYQRYVDEGDAFVPHYLEMLAAGGSRSPEDLGRIVGIDLTDPGFWSAGLDLVEAQLRAAEAAARDAGRLG</sequence>
<dbReference type="Pfam" id="PF08439">
    <property type="entry name" value="Peptidase_M3_N"/>
    <property type="match status" value="1"/>
</dbReference>
<dbReference type="InterPro" id="IPR045090">
    <property type="entry name" value="Pept_M3A_M3B"/>
</dbReference>
<feature type="unsure residue" description="D or N" evidence="9">
    <location>
        <position position="388"/>
    </location>
</feature>
<feature type="domain" description="Oligopeptidase F N-terminal" evidence="8">
    <location>
        <begin position="118"/>
        <end position="183"/>
    </location>
</feature>
<comment type="caution">
    <text evidence="9">The sequence shown here is derived from an EMBL/GenBank/DDBJ whole genome shotgun (WGS) entry which is preliminary data.</text>
</comment>
<dbReference type="GO" id="GO:0046872">
    <property type="term" value="F:metal ion binding"/>
    <property type="evidence" value="ECO:0007669"/>
    <property type="project" value="UniProtKB-UniRule"/>
</dbReference>
<dbReference type="SUPFAM" id="SSF55486">
    <property type="entry name" value="Metalloproteases ('zincins'), catalytic domain"/>
    <property type="match status" value="1"/>
</dbReference>
<dbReference type="GO" id="GO:0006518">
    <property type="term" value="P:peptide metabolic process"/>
    <property type="evidence" value="ECO:0007669"/>
    <property type="project" value="TreeGrafter"/>
</dbReference>
<feature type="domain" description="Peptidase M3A/M3B catalytic" evidence="7">
    <location>
        <begin position="351"/>
        <end position="594"/>
    </location>
</feature>
<evidence type="ECO:0000256" key="2">
    <source>
        <dbReference type="ARBA" id="ARBA00022723"/>
    </source>
</evidence>